<accession>A0A9Q5Z632</accession>
<evidence type="ECO:0000256" key="2">
    <source>
        <dbReference type="ARBA" id="ARBA00009477"/>
    </source>
</evidence>
<evidence type="ECO:0000259" key="8">
    <source>
        <dbReference type="Pfam" id="PF26002"/>
    </source>
</evidence>
<dbReference type="InterPro" id="IPR050739">
    <property type="entry name" value="MFP"/>
</dbReference>
<dbReference type="InterPro" id="IPR058982">
    <property type="entry name" value="Beta-barrel_AprE"/>
</dbReference>
<evidence type="ECO:0000256" key="5">
    <source>
        <dbReference type="ARBA" id="ARBA00023136"/>
    </source>
</evidence>
<evidence type="ECO:0000313" key="10">
    <source>
        <dbReference type="Proteomes" id="UP000222310"/>
    </source>
</evidence>
<evidence type="ECO:0000256" key="4">
    <source>
        <dbReference type="ARBA" id="ARBA00022989"/>
    </source>
</evidence>
<proteinExistence type="inferred from homology"/>
<dbReference type="GeneID" id="57097600"/>
<comment type="similarity">
    <text evidence="2">Belongs to the membrane fusion protein (MFP) (TC 8.A.1) family.</text>
</comment>
<evidence type="ECO:0000256" key="1">
    <source>
        <dbReference type="ARBA" id="ARBA00004167"/>
    </source>
</evidence>
<evidence type="ECO:0000256" key="6">
    <source>
        <dbReference type="SAM" id="Coils"/>
    </source>
</evidence>
<organism evidence="9 10">
    <name type="scientific">Nostoc linckia z8</name>
    <dbReference type="NCBI Taxonomy" id="1628746"/>
    <lineage>
        <taxon>Bacteria</taxon>
        <taxon>Bacillati</taxon>
        <taxon>Cyanobacteriota</taxon>
        <taxon>Cyanophyceae</taxon>
        <taxon>Nostocales</taxon>
        <taxon>Nostocaceae</taxon>
        <taxon>Nostoc</taxon>
    </lineage>
</organism>
<dbReference type="SUPFAM" id="SSF111369">
    <property type="entry name" value="HlyD-like secretion proteins"/>
    <property type="match status" value="1"/>
</dbReference>
<evidence type="ECO:0000256" key="7">
    <source>
        <dbReference type="SAM" id="Phobius"/>
    </source>
</evidence>
<feature type="transmembrane region" description="Helical" evidence="7">
    <location>
        <begin position="62"/>
        <end position="79"/>
    </location>
</feature>
<dbReference type="Gene3D" id="2.40.30.170">
    <property type="match status" value="1"/>
</dbReference>
<keyword evidence="5 7" id="KW-0472">Membrane</keyword>
<dbReference type="PANTHER" id="PTHR30386:SF26">
    <property type="entry name" value="TRANSPORT PROTEIN COMB"/>
    <property type="match status" value="1"/>
</dbReference>
<keyword evidence="4 7" id="KW-1133">Transmembrane helix</keyword>
<keyword evidence="3 7" id="KW-0812">Transmembrane</keyword>
<evidence type="ECO:0000256" key="3">
    <source>
        <dbReference type="ARBA" id="ARBA00022692"/>
    </source>
</evidence>
<keyword evidence="6" id="KW-0175">Coiled coil</keyword>
<feature type="domain" description="AprE-like beta-barrel" evidence="8">
    <location>
        <begin position="401"/>
        <end position="491"/>
    </location>
</feature>
<sequence>MPNSSNNSSSAFAIEKDAKFYLTEDKSSVVNPQVQETSQTNDWFYGTEELLDALPKIWTRSLLYLLVGFAAIVIPWSMLSKVDETGSARGRMEPEGATQQLDSPVSGSVTAVNVKEGATVKAGQVLVQLESDVLRSELQQVQTKLEGLLNRRSQLDLLKNQIILTINIQEQQNKSQELEKIAQINQAQQNLDAKQSTYNLERVEKLALVEQASQNINSTQIARKLAQTRLTRDSTEVERYRQLLQEGAIPQTKLVELQKVAEESQRLQEQAKSDITQAQLRLKEELNRYRSLMSQAYSDIQLFKLRLQEQQNSYRSLIQAGKLAILKNQEQLKDLQTQITSVQSEILQTGGQITSLKLQLQQRIVRSPVDGVIFELPIQKPGSVVEPGQLIAQVAPNDTPLILKAQIPSQESGFLKVGMPVKVKFDAYPFQDYGVVQGHVNWISPDSKIQRSEQGNTETYELEISLAQSYIQTANKRIPITPGQTATAEVVIRQRRIIDFILDPFKKLQQGGLEL</sequence>
<dbReference type="Proteomes" id="UP000222310">
    <property type="component" value="Unassembled WGS sequence"/>
</dbReference>
<dbReference type="PRINTS" id="PR01490">
    <property type="entry name" value="RTXTOXIND"/>
</dbReference>
<comment type="subcellular location">
    <subcellularLocation>
        <location evidence="1">Membrane</location>
        <topology evidence="1">Single-pass membrane protein</topology>
    </subcellularLocation>
</comment>
<protein>
    <submittedName>
        <fullName evidence="9">Hemolysin D</fullName>
    </submittedName>
</protein>
<dbReference type="Gene3D" id="2.40.50.100">
    <property type="match status" value="1"/>
</dbReference>
<gene>
    <name evidence="9" type="ORF">VF08_32405</name>
</gene>
<dbReference type="RefSeq" id="WP_099071821.1">
    <property type="nucleotide sequence ID" value="NZ_LAHD01000147.1"/>
</dbReference>
<dbReference type="AlphaFoldDB" id="A0A9Q5Z632"/>
<comment type="caution">
    <text evidence="9">The sequence shown here is derived from an EMBL/GenBank/DDBJ whole genome shotgun (WGS) entry which is preliminary data.</text>
</comment>
<dbReference type="Pfam" id="PF26002">
    <property type="entry name" value="Beta-barrel_AprE"/>
    <property type="match status" value="1"/>
</dbReference>
<dbReference type="EMBL" id="LAHD01000147">
    <property type="protein sequence ID" value="PHJ95310.1"/>
    <property type="molecule type" value="Genomic_DNA"/>
</dbReference>
<dbReference type="PANTHER" id="PTHR30386">
    <property type="entry name" value="MEMBRANE FUSION SUBUNIT OF EMRAB-TOLC MULTIDRUG EFFLUX PUMP"/>
    <property type="match status" value="1"/>
</dbReference>
<dbReference type="GO" id="GO:0016020">
    <property type="term" value="C:membrane"/>
    <property type="evidence" value="ECO:0007669"/>
    <property type="project" value="UniProtKB-SubCell"/>
</dbReference>
<feature type="coiled-coil region" evidence="6">
    <location>
        <begin position="131"/>
        <end position="188"/>
    </location>
</feature>
<reference evidence="9 10" key="1">
    <citation type="submission" date="2015-02" db="EMBL/GenBank/DDBJ databases">
        <title>Nostoc linckia genome annotation.</title>
        <authorList>
            <person name="Zhou Z."/>
        </authorList>
    </citation>
    <scope>NUCLEOTIDE SEQUENCE [LARGE SCALE GENOMIC DNA]</scope>
    <source>
        <strain evidence="10">z8</strain>
    </source>
</reference>
<name>A0A9Q5Z632_NOSLI</name>
<evidence type="ECO:0000313" key="9">
    <source>
        <dbReference type="EMBL" id="PHJ95310.1"/>
    </source>
</evidence>
<feature type="coiled-coil region" evidence="6">
    <location>
        <begin position="254"/>
        <end position="295"/>
    </location>
</feature>